<evidence type="ECO:0000256" key="4">
    <source>
        <dbReference type="ARBA" id="ARBA00022982"/>
    </source>
</evidence>
<dbReference type="InterPro" id="IPR002323">
    <property type="entry name" value="Cyt_CIE"/>
</dbReference>
<evidence type="ECO:0000259" key="8">
    <source>
        <dbReference type="PROSITE" id="PS51007"/>
    </source>
</evidence>
<evidence type="ECO:0000256" key="1">
    <source>
        <dbReference type="ARBA" id="ARBA00022448"/>
    </source>
</evidence>
<dbReference type="Proteomes" id="UP001225906">
    <property type="component" value="Unassembled WGS sequence"/>
</dbReference>
<reference evidence="10" key="1">
    <citation type="journal article" date="2019" name="Int. J. Syst. Evol. Microbiol.">
        <title>The Global Catalogue of Microorganisms (GCM) 10K type strain sequencing project: providing services to taxonomists for standard genome sequencing and annotation.</title>
        <authorList>
            <consortium name="The Broad Institute Genomics Platform"/>
            <consortium name="The Broad Institute Genome Sequencing Center for Infectious Disease"/>
            <person name="Wu L."/>
            <person name="Ma J."/>
        </authorList>
    </citation>
    <scope>NUCLEOTIDE SEQUENCE [LARGE SCALE GENOMIC DNA]</scope>
    <source>
        <strain evidence="10">VKM B-3159</strain>
    </source>
</reference>
<dbReference type="PANTHER" id="PTHR40942:SF4">
    <property type="entry name" value="CYTOCHROME C5"/>
    <property type="match status" value="1"/>
</dbReference>
<dbReference type="InterPro" id="IPR036909">
    <property type="entry name" value="Cyt_c-like_dom_sf"/>
</dbReference>
<keyword evidence="1" id="KW-0813">Transport</keyword>
<evidence type="ECO:0000256" key="5">
    <source>
        <dbReference type="ARBA" id="ARBA00023004"/>
    </source>
</evidence>
<proteinExistence type="predicted"/>
<feature type="domain" description="Cytochrome c" evidence="8">
    <location>
        <begin position="77"/>
        <end position="157"/>
    </location>
</feature>
<keyword evidence="3 6" id="KW-0479">Metal-binding</keyword>
<keyword evidence="4" id="KW-0249">Electron transport</keyword>
<evidence type="ECO:0000256" key="6">
    <source>
        <dbReference type="PROSITE-ProRule" id="PRU00433"/>
    </source>
</evidence>
<dbReference type="RefSeq" id="WP_306390751.1">
    <property type="nucleotide sequence ID" value="NZ_JAVCAP010000038.1"/>
</dbReference>
<evidence type="ECO:0000256" key="3">
    <source>
        <dbReference type="ARBA" id="ARBA00022723"/>
    </source>
</evidence>
<dbReference type="Gene3D" id="1.10.760.10">
    <property type="entry name" value="Cytochrome c-like domain"/>
    <property type="match status" value="1"/>
</dbReference>
<dbReference type="InterPro" id="IPR009056">
    <property type="entry name" value="Cyt_c-like_dom"/>
</dbReference>
<dbReference type="PRINTS" id="PR00607">
    <property type="entry name" value="CYTCHROMECIE"/>
</dbReference>
<keyword evidence="10" id="KW-1185">Reference proteome</keyword>
<feature type="transmembrane region" description="Helical" evidence="7">
    <location>
        <begin position="16"/>
        <end position="39"/>
    </location>
</feature>
<dbReference type="PROSITE" id="PS51007">
    <property type="entry name" value="CYTC"/>
    <property type="match status" value="1"/>
</dbReference>
<sequence>MADQGNSSSSFKELMIVIPGAILGFTLLVSVLAYFFGVIGGEKQEPSKEVVAAAEQKIEANIQPVATVEVAEASGAHVEKSGEEIVKGVCIACHGVGALGAPKLGVASDWAPRISQGYETLVKHAIEGIRSMPARGGNAELSDHEVADAVAYMANQAGAKFDAASLKK</sequence>
<evidence type="ECO:0000313" key="10">
    <source>
        <dbReference type="Proteomes" id="UP001225906"/>
    </source>
</evidence>
<evidence type="ECO:0000256" key="7">
    <source>
        <dbReference type="SAM" id="Phobius"/>
    </source>
</evidence>
<protein>
    <submittedName>
        <fullName evidence="9">C-type cytochrome</fullName>
    </submittedName>
</protein>
<dbReference type="EMBL" id="JAVCAP010000038">
    <property type="protein sequence ID" value="MDP8568952.1"/>
    <property type="molecule type" value="Genomic_DNA"/>
</dbReference>
<comment type="caution">
    <text evidence="9">The sequence shown here is derived from an EMBL/GenBank/DDBJ whole genome shotgun (WGS) entry which is preliminary data.</text>
</comment>
<dbReference type="PANTHER" id="PTHR40942">
    <property type="match status" value="1"/>
</dbReference>
<evidence type="ECO:0000313" key="9">
    <source>
        <dbReference type="EMBL" id="MDP8568952.1"/>
    </source>
</evidence>
<evidence type="ECO:0000256" key="2">
    <source>
        <dbReference type="ARBA" id="ARBA00022617"/>
    </source>
</evidence>
<keyword evidence="7" id="KW-1133">Transmembrane helix</keyword>
<keyword evidence="7" id="KW-0812">Transmembrane</keyword>
<dbReference type="SUPFAM" id="SSF46626">
    <property type="entry name" value="Cytochrome c"/>
    <property type="match status" value="1"/>
</dbReference>
<dbReference type="Pfam" id="PF13442">
    <property type="entry name" value="Cytochrome_CBB3"/>
    <property type="match status" value="1"/>
</dbReference>
<keyword evidence="7" id="KW-0472">Membrane</keyword>
<keyword evidence="5 6" id="KW-0408">Iron</keyword>
<keyword evidence="2 6" id="KW-0349">Heme</keyword>
<organism evidence="9 10">
    <name type="scientific">Methylophilus aquaticus</name>
    <dbReference type="NCBI Taxonomy" id="1971610"/>
    <lineage>
        <taxon>Bacteria</taxon>
        <taxon>Pseudomonadati</taxon>
        <taxon>Pseudomonadota</taxon>
        <taxon>Betaproteobacteria</taxon>
        <taxon>Nitrosomonadales</taxon>
        <taxon>Methylophilaceae</taxon>
        <taxon>Methylophilus</taxon>
    </lineage>
</organism>
<name>A0ABT9JWL1_9PROT</name>
<accession>A0ABT9JWL1</accession>
<gene>
    <name evidence="9" type="ORF">Q9291_13965</name>
</gene>